<dbReference type="OrthoDB" id="5556763at2"/>
<evidence type="ECO:0000256" key="2">
    <source>
        <dbReference type="ARBA" id="ARBA00022840"/>
    </source>
</evidence>
<keyword evidence="2" id="KW-0067">ATP-binding</keyword>
<dbReference type="InterPro" id="IPR010488">
    <property type="entry name" value="Zeta_toxin_domain"/>
</dbReference>
<name>V5E1Y9_9GAMM</name>
<dbReference type="Pfam" id="PF06414">
    <property type="entry name" value="Zeta_toxin"/>
    <property type="match status" value="1"/>
</dbReference>
<dbReference type="Gene3D" id="3.40.50.300">
    <property type="entry name" value="P-loop containing nucleotide triphosphate hydrolases"/>
    <property type="match status" value="1"/>
</dbReference>
<evidence type="ECO:0000256" key="1">
    <source>
        <dbReference type="ARBA" id="ARBA00022741"/>
    </source>
</evidence>
<gene>
    <name evidence="5" type="ORF">MGMO_17c00310</name>
</gene>
<evidence type="ECO:0000313" key="6">
    <source>
        <dbReference type="Proteomes" id="UP000017842"/>
    </source>
</evidence>
<reference evidence="5 6" key="1">
    <citation type="journal article" date="2013" name="Genome Announc.">
        <title>Draft Genome Sequence of the Methanotrophic Gammaproteobacterium Methyloglobulus morosus DSM 22980 Strain KoM1.</title>
        <authorList>
            <person name="Poehlein A."/>
            <person name="Deutzmann J.S."/>
            <person name="Daniel R."/>
            <person name="Simeonova D.D."/>
        </authorList>
    </citation>
    <scope>NUCLEOTIDE SEQUENCE [LARGE SCALE GENOMIC DNA]</scope>
    <source>
        <strain evidence="5 6">KoM1</strain>
    </source>
</reference>
<dbReference type="GO" id="GO:0016301">
    <property type="term" value="F:kinase activity"/>
    <property type="evidence" value="ECO:0007669"/>
    <property type="project" value="InterPro"/>
</dbReference>
<feature type="coiled-coil region" evidence="3">
    <location>
        <begin position="379"/>
        <end position="406"/>
    </location>
</feature>
<evidence type="ECO:0000256" key="3">
    <source>
        <dbReference type="SAM" id="Coils"/>
    </source>
</evidence>
<dbReference type="InterPro" id="IPR027417">
    <property type="entry name" value="P-loop_NTPase"/>
</dbReference>
<keyword evidence="6" id="KW-1185">Reference proteome</keyword>
<dbReference type="eggNOG" id="ENOG5033WN9">
    <property type="taxonomic scope" value="Bacteria"/>
</dbReference>
<dbReference type="AlphaFoldDB" id="V5E1Y9"/>
<keyword evidence="1" id="KW-0547">Nucleotide-binding</keyword>
<comment type="caution">
    <text evidence="5">The sequence shown here is derived from an EMBL/GenBank/DDBJ whole genome shotgun (WGS) entry which is preliminary data.</text>
</comment>
<evidence type="ECO:0000313" key="5">
    <source>
        <dbReference type="EMBL" id="ESS73566.1"/>
    </source>
</evidence>
<proteinExistence type="predicted"/>
<organism evidence="5 6">
    <name type="scientific">Methyloglobulus morosus KoM1</name>
    <dbReference type="NCBI Taxonomy" id="1116472"/>
    <lineage>
        <taxon>Bacteria</taxon>
        <taxon>Pseudomonadati</taxon>
        <taxon>Pseudomonadota</taxon>
        <taxon>Gammaproteobacteria</taxon>
        <taxon>Methylococcales</taxon>
        <taxon>Methylococcaceae</taxon>
        <taxon>Methyloglobulus</taxon>
    </lineage>
</organism>
<keyword evidence="3" id="KW-0175">Coiled coil</keyword>
<dbReference type="GO" id="GO:0005524">
    <property type="term" value="F:ATP binding"/>
    <property type="evidence" value="ECO:0007669"/>
    <property type="project" value="UniProtKB-KW"/>
</dbReference>
<protein>
    <submittedName>
        <fullName evidence="5">Zeta toxin</fullName>
    </submittedName>
</protein>
<dbReference type="RefSeq" id="WP_023493506.1">
    <property type="nucleotide sequence ID" value="NZ_AYLO01000017.1"/>
</dbReference>
<dbReference type="EMBL" id="AYLO01000017">
    <property type="protein sequence ID" value="ESS73566.1"/>
    <property type="molecule type" value="Genomic_DNA"/>
</dbReference>
<dbReference type="Proteomes" id="UP000017842">
    <property type="component" value="Unassembled WGS sequence"/>
</dbReference>
<sequence>MENLIIRDISSQGSSPGKYFLEKLPSYKQLKKLRTALAISRGIGFFSVMQQEVETTVSHDQAKRVSYLTELFTRIHRELFCDWKEQATVTHLPGIIFHASKRKEFRETVERLVLDGDGNQETAIFDNNGFAIRTENMAERLALFYSQMRSVRPFAYGNRLTLDFFMTVLGKLPAIKSVYEQGIDYRRIDSQDACVLHNPGSNHDEIILAFQHAMDPTRCKSLHNPPNGYGKWPENKKFVSGIPFLSHKTKEGIECLVSINGGLVPLDCIKKELIVAGKLLADYLLYDSENIIGYLPGTESLHPSGEHEIDGICIGKDGFAPLFCLDVNLLTGLRAPSHAELMELIKQCEGEKSSILHLVDNEELKLKLLTAAGDDARLARTVEIAYERLNKLVKKLEAEQRELFEGKTADANPMLFMSMGGAGSGKTIVEEIARAQCGDNFVIASLDEFRKKSDHYRVLVAAGHHSDDYVYIEPFANSLRDSVAEYARKNRINILYDGTGIPYHPRYSTLVEKFKASGFQTQIAAVDAFLVKPPGREGELIRIGVLDSVKERFEKTGRALPWVVTIDKHIRAPKSFLQALEHLSLDKISLFANDDDRDKHYLVAESFNLSDQEIGSLQSHQKSETLAVHLKIIITNHQDSYLKKLAKNQGSQITALIDRNPAFNENNVAYQVYPHKEGNRVLLIYNTKRLVDFVEKRQLNPNASSEIGLLHKPESLAFHVDPLSKEPWMTRLQGSH</sequence>
<dbReference type="PATRIC" id="fig|1116472.3.peg.613"/>
<accession>V5E1Y9</accession>
<evidence type="ECO:0000259" key="4">
    <source>
        <dbReference type="Pfam" id="PF06414"/>
    </source>
</evidence>
<feature type="domain" description="Zeta toxin" evidence="4">
    <location>
        <begin position="405"/>
        <end position="595"/>
    </location>
</feature>